<dbReference type="NCBIfam" id="TIGR03364">
    <property type="entry name" value="HpnW_proposed"/>
    <property type="match status" value="1"/>
</dbReference>
<dbReference type="Gene3D" id="3.30.9.10">
    <property type="entry name" value="D-Amino Acid Oxidase, subunit A, domain 2"/>
    <property type="match status" value="1"/>
</dbReference>
<evidence type="ECO:0000259" key="5">
    <source>
        <dbReference type="Pfam" id="PF01266"/>
    </source>
</evidence>
<dbReference type="EMBL" id="CP036262">
    <property type="protein sequence ID" value="QDS94948.1"/>
    <property type="molecule type" value="Genomic_DNA"/>
</dbReference>
<keyword evidence="3" id="KW-0285">Flavoprotein</keyword>
<dbReference type="Proteomes" id="UP000320672">
    <property type="component" value="Chromosome"/>
</dbReference>
<organism evidence="6 7">
    <name type="scientific">Roseimaritima multifibrata</name>
    <dbReference type="NCBI Taxonomy" id="1930274"/>
    <lineage>
        <taxon>Bacteria</taxon>
        <taxon>Pseudomonadati</taxon>
        <taxon>Planctomycetota</taxon>
        <taxon>Planctomycetia</taxon>
        <taxon>Pirellulales</taxon>
        <taxon>Pirellulaceae</taxon>
        <taxon>Roseimaritima</taxon>
    </lineage>
</organism>
<dbReference type="GO" id="GO:0005737">
    <property type="term" value="C:cytoplasm"/>
    <property type="evidence" value="ECO:0007669"/>
    <property type="project" value="TreeGrafter"/>
</dbReference>
<dbReference type="AlphaFoldDB" id="A0A517MJB1"/>
<name>A0A517MJB1_9BACT</name>
<dbReference type="InterPro" id="IPR036188">
    <property type="entry name" value="FAD/NAD-bd_sf"/>
</dbReference>
<comment type="cofactor">
    <cofactor evidence="1">
        <name>FAD</name>
        <dbReference type="ChEBI" id="CHEBI:57692"/>
    </cofactor>
</comment>
<dbReference type="Pfam" id="PF01266">
    <property type="entry name" value="DAO"/>
    <property type="match status" value="1"/>
</dbReference>
<sequence>MFIVLVVRTTNQKIWKVEQNQMSESLAFRSPSETFDVAVVGAGIVGLANAWMAAARGLRVVLLERSPLATGASVRNFGMVWPIGQPAGERYQMALRSRELWMHLGEHADVWVNRCGSLHLAHHDDEWSVLQEYVQQNESVGNGVELFDPEQTMRKTSAAQPTGLRGAMWSPAELCVNPPQAIARIPGWLEATYQVECRFNTAVSHIDGNRLLASDGRSWQADQIVVCSGSDFQTLLPEAFREIDLKVCKLQMMRTSAQPDGWRLGPHLASGLTLRHYESFLQCPSLPRLQQRIQEESPELDRFGVHVMASQNELGQVVLGDSHEYEQTDSPFDKTMIDRLILREVQKQFQLPSWDIEARWHGVYAKFPGNVIYSAQPQPGVRVCVAPGGAGMTMSFGWADQFWKEQTSQEMEI</sequence>
<evidence type="ECO:0000313" key="7">
    <source>
        <dbReference type="Proteomes" id="UP000320672"/>
    </source>
</evidence>
<gene>
    <name evidence="6" type="ORF">FF011L_37320</name>
</gene>
<evidence type="ECO:0000256" key="1">
    <source>
        <dbReference type="ARBA" id="ARBA00001974"/>
    </source>
</evidence>
<dbReference type="GO" id="GO:0016491">
    <property type="term" value="F:oxidoreductase activity"/>
    <property type="evidence" value="ECO:0007669"/>
    <property type="project" value="UniProtKB-KW"/>
</dbReference>
<evidence type="ECO:0000313" key="6">
    <source>
        <dbReference type="EMBL" id="QDS94948.1"/>
    </source>
</evidence>
<dbReference type="InterPro" id="IPR017741">
    <property type="entry name" value="FAD-dependent_OxRdtase_HpnW"/>
</dbReference>
<evidence type="ECO:0000256" key="4">
    <source>
        <dbReference type="ARBA" id="ARBA00023002"/>
    </source>
</evidence>
<dbReference type="PANTHER" id="PTHR13847:SF286">
    <property type="entry name" value="D-AMINO ACID DEHYDROGENASE"/>
    <property type="match status" value="1"/>
</dbReference>
<reference evidence="6 7" key="1">
    <citation type="submission" date="2019-02" db="EMBL/GenBank/DDBJ databases">
        <title>Deep-cultivation of Planctomycetes and their phenomic and genomic characterization uncovers novel biology.</title>
        <authorList>
            <person name="Wiegand S."/>
            <person name="Jogler M."/>
            <person name="Boedeker C."/>
            <person name="Pinto D."/>
            <person name="Vollmers J."/>
            <person name="Rivas-Marin E."/>
            <person name="Kohn T."/>
            <person name="Peeters S.H."/>
            <person name="Heuer A."/>
            <person name="Rast P."/>
            <person name="Oberbeckmann S."/>
            <person name="Bunk B."/>
            <person name="Jeske O."/>
            <person name="Meyerdierks A."/>
            <person name="Storesund J.E."/>
            <person name="Kallscheuer N."/>
            <person name="Luecker S."/>
            <person name="Lage O.M."/>
            <person name="Pohl T."/>
            <person name="Merkel B.J."/>
            <person name="Hornburger P."/>
            <person name="Mueller R.-W."/>
            <person name="Bruemmer F."/>
            <person name="Labrenz M."/>
            <person name="Spormann A.M."/>
            <person name="Op den Camp H."/>
            <person name="Overmann J."/>
            <person name="Amann R."/>
            <person name="Jetten M.S.M."/>
            <person name="Mascher T."/>
            <person name="Medema M.H."/>
            <person name="Devos D.P."/>
            <person name="Kaster A.-K."/>
            <person name="Ovreas L."/>
            <person name="Rohde M."/>
            <person name="Galperin M.Y."/>
            <person name="Jogler C."/>
        </authorList>
    </citation>
    <scope>NUCLEOTIDE SEQUENCE [LARGE SCALE GENOMIC DNA]</scope>
    <source>
        <strain evidence="6 7">FF011L</strain>
    </source>
</reference>
<dbReference type="Gene3D" id="3.50.50.60">
    <property type="entry name" value="FAD/NAD(P)-binding domain"/>
    <property type="match status" value="1"/>
</dbReference>
<dbReference type="InterPro" id="IPR006076">
    <property type="entry name" value="FAD-dep_OxRdtase"/>
</dbReference>
<keyword evidence="4" id="KW-0560">Oxidoreductase</keyword>
<dbReference type="PANTHER" id="PTHR13847">
    <property type="entry name" value="SARCOSINE DEHYDROGENASE-RELATED"/>
    <property type="match status" value="1"/>
</dbReference>
<dbReference type="SUPFAM" id="SSF51905">
    <property type="entry name" value="FAD/NAD(P)-binding domain"/>
    <property type="match status" value="1"/>
</dbReference>
<proteinExistence type="inferred from homology"/>
<feature type="domain" description="FAD dependent oxidoreductase" evidence="5">
    <location>
        <begin position="36"/>
        <end position="399"/>
    </location>
</feature>
<evidence type="ECO:0000256" key="2">
    <source>
        <dbReference type="ARBA" id="ARBA00009410"/>
    </source>
</evidence>
<protein>
    <submittedName>
        <fullName evidence="6">N-methyltryptophan oxidase</fullName>
    </submittedName>
</protein>
<keyword evidence="7" id="KW-1185">Reference proteome</keyword>
<comment type="similarity">
    <text evidence="2">Belongs to the DadA oxidoreductase family.</text>
</comment>
<dbReference type="KEGG" id="rml:FF011L_37320"/>
<evidence type="ECO:0000256" key="3">
    <source>
        <dbReference type="ARBA" id="ARBA00022630"/>
    </source>
</evidence>
<accession>A0A517MJB1</accession>